<evidence type="ECO:0000256" key="2">
    <source>
        <dbReference type="ARBA" id="ARBA00022722"/>
    </source>
</evidence>
<accession>A0A7S8MYH3</accession>
<keyword evidence="3 6" id="KW-0479">Metal-binding</keyword>
<evidence type="ECO:0000256" key="6">
    <source>
        <dbReference type="HAMAP-Rule" id="MF_00265"/>
    </source>
</evidence>
<dbReference type="GO" id="GO:0004540">
    <property type="term" value="F:RNA nuclease activity"/>
    <property type="evidence" value="ECO:0007669"/>
    <property type="project" value="InterPro"/>
</dbReference>
<keyword evidence="1 6" id="KW-1277">Toxin-antitoxin system</keyword>
<dbReference type="GO" id="GO:0016787">
    <property type="term" value="F:hydrolase activity"/>
    <property type="evidence" value="ECO:0007669"/>
    <property type="project" value="UniProtKB-KW"/>
</dbReference>
<sequence>MTVTYLDTSAAMKLLIDEAESDALVRELTTTARDVVASWLLHTELHCAAGRNPSLIEIDAIATVLDAVTLIDVTRGDLLSAGTHAPLRSNDAIHLATALRVGADEVLTYDDELAAAAKRSGLRILAPA</sequence>
<comment type="cofactor">
    <cofactor evidence="6">
        <name>Mg(2+)</name>
        <dbReference type="ChEBI" id="CHEBI:18420"/>
    </cofactor>
</comment>
<dbReference type="GO" id="GO:0000287">
    <property type="term" value="F:magnesium ion binding"/>
    <property type="evidence" value="ECO:0007669"/>
    <property type="project" value="UniProtKB-UniRule"/>
</dbReference>
<dbReference type="EMBL" id="CP064760">
    <property type="protein sequence ID" value="QPE04993.1"/>
    <property type="molecule type" value="Genomic_DNA"/>
</dbReference>
<comment type="similarity">
    <text evidence="6">Belongs to the PINc/VapC protein family.</text>
</comment>
<keyword evidence="9" id="KW-1185">Reference proteome</keyword>
<evidence type="ECO:0000256" key="3">
    <source>
        <dbReference type="ARBA" id="ARBA00022723"/>
    </source>
</evidence>
<dbReference type="KEGG" id="msf:IT882_02395"/>
<evidence type="ECO:0000256" key="5">
    <source>
        <dbReference type="ARBA" id="ARBA00022842"/>
    </source>
</evidence>
<evidence type="ECO:0000313" key="8">
    <source>
        <dbReference type="EMBL" id="QPE04993.1"/>
    </source>
</evidence>
<dbReference type="Proteomes" id="UP000594480">
    <property type="component" value="Chromosome"/>
</dbReference>
<dbReference type="Pfam" id="PF01850">
    <property type="entry name" value="PIN"/>
    <property type="match status" value="1"/>
</dbReference>
<dbReference type="Gene3D" id="3.40.50.1010">
    <property type="entry name" value="5'-nuclease"/>
    <property type="match status" value="1"/>
</dbReference>
<organism evidence="8 9">
    <name type="scientific">Microbacterium schleiferi</name>
    <dbReference type="NCBI Taxonomy" id="69362"/>
    <lineage>
        <taxon>Bacteria</taxon>
        <taxon>Bacillati</taxon>
        <taxon>Actinomycetota</taxon>
        <taxon>Actinomycetes</taxon>
        <taxon>Micrococcales</taxon>
        <taxon>Microbacteriaceae</taxon>
        <taxon>Microbacterium</taxon>
    </lineage>
</organism>
<dbReference type="CDD" id="cd09874">
    <property type="entry name" value="PIN_MT3492-like"/>
    <property type="match status" value="1"/>
</dbReference>
<gene>
    <name evidence="6" type="primary">vapC</name>
    <name evidence="8" type="ORF">IT882_02395</name>
</gene>
<protein>
    <recommendedName>
        <fullName evidence="6">Ribonuclease VapC</fullName>
        <shortName evidence="6">RNase VapC</shortName>
        <ecNumber evidence="6">3.1.-.-</ecNumber>
    </recommendedName>
    <alternativeName>
        <fullName evidence="6">Toxin VapC</fullName>
    </alternativeName>
</protein>
<evidence type="ECO:0000256" key="4">
    <source>
        <dbReference type="ARBA" id="ARBA00022801"/>
    </source>
</evidence>
<feature type="binding site" evidence="6">
    <location>
        <position position="7"/>
    </location>
    <ligand>
        <name>Mg(2+)</name>
        <dbReference type="ChEBI" id="CHEBI:18420"/>
    </ligand>
</feature>
<name>A0A7S8MYH3_9MICO</name>
<proteinExistence type="inferred from homology"/>
<feature type="domain" description="PIN" evidence="7">
    <location>
        <begin position="5"/>
        <end position="118"/>
    </location>
</feature>
<dbReference type="InterPro" id="IPR022907">
    <property type="entry name" value="VapC_family"/>
</dbReference>
<comment type="function">
    <text evidence="6">Toxic component of a toxin-antitoxin (TA) system. An RNase.</text>
</comment>
<keyword evidence="6" id="KW-0800">Toxin</keyword>
<reference evidence="8 9" key="1">
    <citation type="submission" date="2020-11" db="EMBL/GenBank/DDBJ databases">
        <title>Amino acid is mineralized and recycled by bacteria in oceanic microbiome.</title>
        <authorList>
            <person name="Zheng L.Y."/>
        </authorList>
    </citation>
    <scope>NUCLEOTIDE SEQUENCE [LARGE SCALE GENOMIC DNA]</scope>
    <source>
        <strain evidence="8 9">A32-1</strain>
    </source>
</reference>
<dbReference type="RefSeq" id="WP_195693014.1">
    <property type="nucleotide sequence ID" value="NZ_CP064760.1"/>
</dbReference>
<dbReference type="HAMAP" id="MF_00265">
    <property type="entry name" value="VapC_Nob1"/>
    <property type="match status" value="1"/>
</dbReference>
<evidence type="ECO:0000259" key="7">
    <source>
        <dbReference type="Pfam" id="PF01850"/>
    </source>
</evidence>
<dbReference type="GO" id="GO:0090729">
    <property type="term" value="F:toxin activity"/>
    <property type="evidence" value="ECO:0007669"/>
    <property type="project" value="UniProtKB-KW"/>
</dbReference>
<feature type="binding site" evidence="6">
    <location>
        <position position="91"/>
    </location>
    <ligand>
        <name>Mg(2+)</name>
        <dbReference type="ChEBI" id="CHEBI:18420"/>
    </ligand>
</feature>
<dbReference type="EC" id="3.1.-.-" evidence="6"/>
<dbReference type="AlphaFoldDB" id="A0A7S8MYH3"/>
<dbReference type="InterPro" id="IPR002716">
    <property type="entry name" value="PIN_dom"/>
</dbReference>
<dbReference type="SUPFAM" id="SSF88723">
    <property type="entry name" value="PIN domain-like"/>
    <property type="match status" value="1"/>
</dbReference>
<evidence type="ECO:0000313" key="9">
    <source>
        <dbReference type="Proteomes" id="UP000594480"/>
    </source>
</evidence>
<dbReference type="InterPro" id="IPR029060">
    <property type="entry name" value="PIN-like_dom_sf"/>
</dbReference>
<keyword evidence="2 6" id="KW-0540">Nuclease</keyword>
<evidence type="ECO:0000256" key="1">
    <source>
        <dbReference type="ARBA" id="ARBA00022649"/>
    </source>
</evidence>
<keyword evidence="4 6" id="KW-0378">Hydrolase</keyword>
<keyword evidence="5 6" id="KW-0460">Magnesium</keyword>